<dbReference type="AlphaFoldDB" id="A0AAE0ZX69"/>
<gene>
    <name evidence="1" type="ORF">RRG08_022757</name>
</gene>
<keyword evidence="2" id="KW-1185">Reference proteome</keyword>
<protein>
    <submittedName>
        <fullName evidence="1">Uncharacterized protein</fullName>
    </submittedName>
</protein>
<name>A0AAE0ZX69_9GAST</name>
<evidence type="ECO:0000313" key="1">
    <source>
        <dbReference type="EMBL" id="KAK3776962.1"/>
    </source>
</evidence>
<proteinExistence type="predicted"/>
<reference evidence="1" key="1">
    <citation type="journal article" date="2023" name="G3 (Bethesda)">
        <title>A reference genome for the long-term kleptoplast-retaining sea slug Elysia crispata morphotype clarki.</title>
        <authorList>
            <person name="Eastman K.E."/>
            <person name="Pendleton A.L."/>
            <person name="Shaikh M.A."/>
            <person name="Suttiyut T."/>
            <person name="Ogas R."/>
            <person name="Tomko P."/>
            <person name="Gavelis G."/>
            <person name="Widhalm J.R."/>
            <person name="Wisecaver J.H."/>
        </authorList>
    </citation>
    <scope>NUCLEOTIDE SEQUENCE</scope>
    <source>
        <strain evidence="1">ECLA1</strain>
    </source>
</reference>
<dbReference type="EMBL" id="JAWDGP010003159">
    <property type="protein sequence ID" value="KAK3776962.1"/>
    <property type="molecule type" value="Genomic_DNA"/>
</dbReference>
<organism evidence="1 2">
    <name type="scientific">Elysia crispata</name>
    <name type="common">lettuce slug</name>
    <dbReference type="NCBI Taxonomy" id="231223"/>
    <lineage>
        <taxon>Eukaryota</taxon>
        <taxon>Metazoa</taxon>
        <taxon>Spiralia</taxon>
        <taxon>Lophotrochozoa</taxon>
        <taxon>Mollusca</taxon>
        <taxon>Gastropoda</taxon>
        <taxon>Heterobranchia</taxon>
        <taxon>Euthyneura</taxon>
        <taxon>Panpulmonata</taxon>
        <taxon>Sacoglossa</taxon>
        <taxon>Placobranchoidea</taxon>
        <taxon>Plakobranchidae</taxon>
        <taxon>Elysia</taxon>
    </lineage>
</organism>
<sequence>MSGFSLCSIRKGQVSRQHRYSFFAFQPWLITSQWNRPKQRLYLARDRVEDEDLAVLCGYQCQRTENSSRRKSLHFSITTKHKINTQDYDQFLNP</sequence>
<comment type="caution">
    <text evidence="1">The sequence shown here is derived from an EMBL/GenBank/DDBJ whole genome shotgun (WGS) entry which is preliminary data.</text>
</comment>
<dbReference type="Proteomes" id="UP001283361">
    <property type="component" value="Unassembled WGS sequence"/>
</dbReference>
<evidence type="ECO:0000313" key="2">
    <source>
        <dbReference type="Proteomes" id="UP001283361"/>
    </source>
</evidence>
<accession>A0AAE0ZX69</accession>